<dbReference type="InterPro" id="IPR050158">
    <property type="entry name" value="Ubiquitin_ubiquitin-like"/>
</dbReference>
<dbReference type="EMBL" id="SNRW01003830">
    <property type="protein sequence ID" value="KAA6388831.1"/>
    <property type="molecule type" value="Genomic_DNA"/>
</dbReference>
<comment type="caution">
    <text evidence="4">The sequence shown here is derived from an EMBL/GenBank/DDBJ whole genome shotgun (WGS) entry which is preliminary data.</text>
</comment>
<dbReference type="SUPFAM" id="SSF54236">
    <property type="entry name" value="Ubiquitin-like"/>
    <property type="match status" value="2"/>
</dbReference>
<gene>
    <name evidence="4" type="ORF">EZS28_015643</name>
</gene>
<dbReference type="Pfam" id="PF00240">
    <property type="entry name" value="ubiquitin"/>
    <property type="match status" value="1"/>
</dbReference>
<sequence length="533" mass="60390">MQSKTRPLDVVEKDEKVDNSQLRKLRQRPSLFLSKVQVIVFTGDHAGLETYMQAIDEKTTLRDVALHVLSYLEVEKAQLSFVAEYADAIEMTVTQDRVEGDKDQISLELITGFFSTALSCKVKWSIAKDCVAVKHDEDQKHFEQIPFTEANSVLQMKKKINIMTSIPVEKMRLVFNNQVLSNELKMQAYDIEKGEELLLQTAPRKLIIVIPNRRVVSLIAQNNETVEDICRRACMKAQTDPANLHLCNDKKKLDENKLMGEYSKDDLRYLTVENGDAIESMKQLQAILDKDRPSEHKSLTFAGKQLEDDRTHQHYDTQIHTTTQMVLRIRGGGDAPMKFADVENTGTIEDFGLDKKGKLYRQVDPGLSIEGMCTTEGCKAINEMVIFIAGFGYFDLEKSKATCPLCNGSITPVKPAFNDCRWKIDVQKPNGVVFNVGWNIAGINQYITYDLDKCVIAEFSRLIIHTTTIIKKQEEESVTVPINGTCAICHKMKKEEESITVLKCGHNYHKSCAGKWEKRGSNCPHCNDILAKR</sequence>
<protein>
    <submittedName>
        <fullName evidence="4">Putative ring and ubiquitin domain containing protein</fullName>
    </submittedName>
</protein>
<keyword evidence="1" id="KW-0479">Metal-binding</keyword>
<dbReference type="AlphaFoldDB" id="A0A5J4W1Q7"/>
<dbReference type="Gene3D" id="3.10.20.90">
    <property type="entry name" value="Phosphatidylinositol 3-kinase Catalytic Subunit, Chain A, domain 1"/>
    <property type="match status" value="2"/>
</dbReference>
<feature type="domain" description="RING-type" evidence="3">
    <location>
        <begin position="486"/>
        <end position="527"/>
    </location>
</feature>
<dbReference type="PROSITE" id="PS50053">
    <property type="entry name" value="UBIQUITIN_2"/>
    <property type="match status" value="2"/>
</dbReference>
<dbReference type="PROSITE" id="PS50089">
    <property type="entry name" value="ZF_RING_2"/>
    <property type="match status" value="1"/>
</dbReference>
<name>A0A5J4W1Q7_9EUKA</name>
<dbReference type="PANTHER" id="PTHR10666">
    <property type="entry name" value="UBIQUITIN"/>
    <property type="match status" value="1"/>
</dbReference>
<dbReference type="InterPro" id="IPR001841">
    <property type="entry name" value="Znf_RING"/>
</dbReference>
<evidence type="ECO:0000256" key="1">
    <source>
        <dbReference type="PROSITE-ProRule" id="PRU00175"/>
    </source>
</evidence>
<reference evidence="4 5" key="1">
    <citation type="submission" date="2019-03" db="EMBL/GenBank/DDBJ databases">
        <title>Single cell metagenomics reveals metabolic interactions within the superorganism composed of flagellate Streblomastix strix and complex community of Bacteroidetes bacteria on its surface.</title>
        <authorList>
            <person name="Treitli S.C."/>
            <person name="Kolisko M."/>
            <person name="Husnik F."/>
            <person name="Keeling P."/>
            <person name="Hampl V."/>
        </authorList>
    </citation>
    <scope>NUCLEOTIDE SEQUENCE [LARGE SCALE GENOMIC DNA]</scope>
    <source>
        <strain evidence="4">ST1C</strain>
    </source>
</reference>
<dbReference type="InterPro" id="IPR029071">
    <property type="entry name" value="Ubiquitin-like_domsf"/>
</dbReference>
<dbReference type="Pfam" id="PF13639">
    <property type="entry name" value="zf-RING_2"/>
    <property type="match status" value="1"/>
</dbReference>
<evidence type="ECO:0000313" key="4">
    <source>
        <dbReference type="EMBL" id="KAA6388831.1"/>
    </source>
</evidence>
<dbReference type="CDD" id="cd17039">
    <property type="entry name" value="Ubl_ubiquitin_like"/>
    <property type="match status" value="1"/>
</dbReference>
<dbReference type="SMART" id="SM00184">
    <property type="entry name" value="RING"/>
    <property type="match status" value="1"/>
</dbReference>
<accession>A0A5J4W1Q7</accession>
<keyword evidence="1" id="KW-0862">Zinc</keyword>
<evidence type="ECO:0000313" key="5">
    <source>
        <dbReference type="Proteomes" id="UP000324800"/>
    </source>
</evidence>
<dbReference type="OrthoDB" id="1864102at2759"/>
<dbReference type="GO" id="GO:0008270">
    <property type="term" value="F:zinc ion binding"/>
    <property type="evidence" value="ECO:0007669"/>
    <property type="project" value="UniProtKB-KW"/>
</dbReference>
<dbReference type="InterPro" id="IPR000626">
    <property type="entry name" value="Ubiquitin-like_dom"/>
</dbReference>
<evidence type="ECO:0000259" key="2">
    <source>
        <dbReference type="PROSITE" id="PS50053"/>
    </source>
</evidence>
<keyword evidence="1" id="KW-0863">Zinc-finger</keyword>
<dbReference type="Proteomes" id="UP000324800">
    <property type="component" value="Unassembled WGS sequence"/>
</dbReference>
<feature type="domain" description="Ubiquitin-like" evidence="2">
    <location>
        <begin position="270"/>
        <end position="332"/>
    </location>
</feature>
<organism evidence="4 5">
    <name type="scientific">Streblomastix strix</name>
    <dbReference type="NCBI Taxonomy" id="222440"/>
    <lineage>
        <taxon>Eukaryota</taxon>
        <taxon>Metamonada</taxon>
        <taxon>Preaxostyla</taxon>
        <taxon>Oxymonadida</taxon>
        <taxon>Streblomastigidae</taxon>
        <taxon>Streblomastix</taxon>
    </lineage>
</organism>
<evidence type="ECO:0000259" key="3">
    <source>
        <dbReference type="PROSITE" id="PS50089"/>
    </source>
</evidence>
<dbReference type="Gene3D" id="3.30.40.10">
    <property type="entry name" value="Zinc/RING finger domain, C3HC4 (zinc finger)"/>
    <property type="match status" value="1"/>
</dbReference>
<proteinExistence type="predicted"/>
<dbReference type="InterPro" id="IPR013083">
    <property type="entry name" value="Znf_RING/FYVE/PHD"/>
</dbReference>
<feature type="domain" description="Ubiquitin-like" evidence="2">
    <location>
        <begin position="131"/>
        <end position="199"/>
    </location>
</feature>
<dbReference type="SUPFAM" id="SSF57850">
    <property type="entry name" value="RING/U-box"/>
    <property type="match status" value="1"/>
</dbReference>